<gene>
    <name evidence="3" type="ORF">C1H46_019312</name>
</gene>
<dbReference type="GO" id="GO:0009451">
    <property type="term" value="P:RNA modification"/>
    <property type="evidence" value="ECO:0007669"/>
    <property type="project" value="InterPro"/>
</dbReference>
<dbReference type="FunFam" id="1.25.40.10:FF:001079">
    <property type="entry name" value="Pentatricopeptide repeat-containing protein At2g17210"/>
    <property type="match status" value="1"/>
</dbReference>
<dbReference type="PROSITE" id="PS51375">
    <property type="entry name" value="PPR"/>
    <property type="match status" value="4"/>
</dbReference>
<dbReference type="PANTHER" id="PTHR47926:SF452">
    <property type="entry name" value="PENTATRICOPEPTIDE REPEAT-CONTAINING PROTEIN"/>
    <property type="match status" value="1"/>
</dbReference>
<evidence type="ECO:0000256" key="1">
    <source>
        <dbReference type="ARBA" id="ARBA00022737"/>
    </source>
</evidence>
<dbReference type="Pfam" id="PF20431">
    <property type="entry name" value="E_motif"/>
    <property type="match status" value="1"/>
</dbReference>
<name>A0A540M8G4_MALBA</name>
<feature type="repeat" description="PPR" evidence="2">
    <location>
        <begin position="320"/>
        <end position="354"/>
    </location>
</feature>
<sequence>MLEMRFPTIPNLSNCNVRLKELSSNGKWQELLCHHHEIQKSGLKLTDPTAFPPILKACSTLRSSAFGRAVHGGLIKTGFESCTSVANSAMDFYVKTGELGSALCVFNGMRSRDGVSWNIVVCGCLDQGDLEQGLWWFNNARAYADGFQFQPNNSTLVLVIQACRRLRDKCEGLIVHGYVIRGGFSFVSSVQNSLLSLYAEEGDMDSAQNVFDEMRERDVISWSVMIGGFVRCEEALIGMQMFRRMVAELGIEPDGVTMVSVLKACTNLKDLTMGQSIHGLVICRGLDCDMFVGNSLIDMYSKCSDADSAFKVFGAMPQRNKVSWNSILSGFVFNEKRLEALSLFFSMGDEGIEADEVTLVNVLQTSEHLGLIHCKSVHCVTIRQGYESNELLLNSLMDAYAKCNDVELAWKLFREMKKRDVVSWSNMIGGFASCGRPDEAIAVFNEMMRLQGQNQKPNEITIINLFDACSASAELNRSKWAHGIAIRRGLAAQVAVGTAIVDMYSKCGAIGESRKAFGQILEKNVVSWSAMIAAYGMNGLGHEALALLAEMKLYGLKPNAVTILSVLSACSHGGLVEEGLSLFNSMVQDHGIEQRLEHYTCVVDMLARAGKLVMAMEFIKKIPESFMAARTSNAWGALLSACRSYRNSKVGFEAASRVLELEPENSAGYLLASSIYAANGLWVDAASMRRLVKERRVSVVAGYSLVHAGNKACRFVAGDGNSHSKSVSPSHGNMHSMLELLHACMNKTGNRNIVDDFDLIE</sequence>
<feature type="repeat" description="PPR" evidence="2">
    <location>
        <begin position="187"/>
        <end position="221"/>
    </location>
</feature>
<dbReference type="FunFam" id="1.25.40.10:FF:000073">
    <property type="entry name" value="Pentatricopeptide repeat-containing protein chloroplastic"/>
    <property type="match status" value="2"/>
</dbReference>
<evidence type="ECO:0008006" key="5">
    <source>
        <dbReference type="Google" id="ProtNLM"/>
    </source>
</evidence>
<dbReference type="FunFam" id="1.25.40.10:FF:000351">
    <property type="entry name" value="Pentatricopeptide repeat-containing protein"/>
    <property type="match status" value="1"/>
</dbReference>
<dbReference type="EMBL" id="VIEB01000327">
    <property type="protein sequence ID" value="TQD95044.1"/>
    <property type="molecule type" value="Genomic_DNA"/>
</dbReference>
<organism evidence="3 4">
    <name type="scientific">Malus baccata</name>
    <name type="common">Siberian crab apple</name>
    <name type="synonym">Pyrus baccata</name>
    <dbReference type="NCBI Taxonomy" id="106549"/>
    <lineage>
        <taxon>Eukaryota</taxon>
        <taxon>Viridiplantae</taxon>
        <taxon>Streptophyta</taxon>
        <taxon>Embryophyta</taxon>
        <taxon>Tracheophyta</taxon>
        <taxon>Spermatophyta</taxon>
        <taxon>Magnoliopsida</taxon>
        <taxon>eudicotyledons</taxon>
        <taxon>Gunneridae</taxon>
        <taxon>Pentapetalae</taxon>
        <taxon>rosids</taxon>
        <taxon>fabids</taxon>
        <taxon>Rosales</taxon>
        <taxon>Rosaceae</taxon>
        <taxon>Amygdaloideae</taxon>
        <taxon>Maleae</taxon>
        <taxon>Malus</taxon>
    </lineage>
</organism>
<dbReference type="InterPro" id="IPR011990">
    <property type="entry name" value="TPR-like_helical_dom_sf"/>
</dbReference>
<proteinExistence type="predicted"/>
<feature type="repeat" description="PPR" evidence="2">
    <location>
        <begin position="389"/>
        <end position="423"/>
    </location>
</feature>
<dbReference type="NCBIfam" id="TIGR00756">
    <property type="entry name" value="PPR"/>
    <property type="match status" value="4"/>
</dbReference>
<dbReference type="Pfam" id="PF01535">
    <property type="entry name" value="PPR"/>
    <property type="match status" value="7"/>
</dbReference>
<dbReference type="Proteomes" id="UP000315295">
    <property type="component" value="Unassembled WGS sequence"/>
</dbReference>
<dbReference type="InterPro" id="IPR046960">
    <property type="entry name" value="PPR_At4g14850-like_plant"/>
</dbReference>
<protein>
    <recommendedName>
        <fullName evidence="5">Pentacotripeptide-repeat region of PRORP domain-containing protein</fullName>
    </recommendedName>
</protein>
<dbReference type="InterPro" id="IPR046848">
    <property type="entry name" value="E_motif"/>
</dbReference>
<accession>A0A540M8G4</accession>
<comment type="caution">
    <text evidence="3">The sequence shown here is derived from an EMBL/GenBank/DDBJ whole genome shotgun (WGS) entry which is preliminary data.</text>
</comment>
<dbReference type="InterPro" id="IPR002885">
    <property type="entry name" value="PPR_rpt"/>
</dbReference>
<evidence type="ECO:0000256" key="2">
    <source>
        <dbReference type="PROSITE-ProRule" id="PRU00708"/>
    </source>
</evidence>
<reference evidence="3 4" key="1">
    <citation type="journal article" date="2019" name="G3 (Bethesda)">
        <title>Sequencing of a Wild Apple (Malus baccata) Genome Unravels the Differences Between Cultivated and Wild Apple Species Regarding Disease Resistance and Cold Tolerance.</title>
        <authorList>
            <person name="Chen X."/>
        </authorList>
    </citation>
    <scope>NUCLEOTIDE SEQUENCE [LARGE SCALE GENOMIC DNA]</scope>
    <source>
        <strain evidence="4">cv. Shandingzi</strain>
        <tissue evidence="3">Leaves</tissue>
    </source>
</reference>
<dbReference type="STRING" id="106549.A0A540M8G4"/>
<dbReference type="GO" id="GO:0003723">
    <property type="term" value="F:RNA binding"/>
    <property type="evidence" value="ECO:0007669"/>
    <property type="project" value="InterPro"/>
</dbReference>
<dbReference type="Gene3D" id="1.25.40.10">
    <property type="entry name" value="Tetratricopeptide repeat domain"/>
    <property type="match status" value="5"/>
</dbReference>
<dbReference type="Pfam" id="PF13041">
    <property type="entry name" value="PPR_2"/>
    <property type="match status" value="2"/>
</dbReference>
<keyword evidence="4" id="KW-1185">Reference proteome</keyword>
<evidence type="ECO:0000313" key="4">
    <source>
        <dbReference type="Proteomes" id="UP000315295"/>
    </source>
</evidence>
<keyword evidence="1" id="KW-0677">Repeat</keyword>
<dbReference type="AlphaFoldDB" id="A0A540M8G4"/>
<feature type="repeat" description="PPR" evidence="2">
    <location>
        <begin position="524"/>
        <end position="558"/>
    </location>
</feature>
<evidence type="ECO:0000313" key="3">
    <source>
        <dbReference type="EMBL" id="TQD95044.1"/>
    </source>
</evidence>
<dbReference type="PANTHER" id="PTHR47926">
    <property type="entry name" value="PENTATRICOPEPTIDE REPEAT-CONTAINING PROTEIN"/>
    <property type="match status" value="1"/>
</dbReference>